<dbReference type="SUPFAM" id="SSF101904">
    <property type="entry name" value="GyrA/ParC C-terminal domain-like"/>
    <property type="match status" value="1"/>
</dbReference>
<evidence type="ECO:0000313" key="11">
    <source>
        <dbReference type="Proteomes" id="UP001161064"/>
    </source>
</evidence>
<dbReference type="HAMAP" id="MF_00936">
    <property type="entry name" value="ParC_type1"/>
    <property type="match status" value="1"/>
</dbReference>
<evidence type="ECO:0000256" key="3">
    <source>
        <dbReference type="ARBA" id="ARBA00023029"/>
    </source>
</evidence>
<dbReference type="PANTHER" id="PTHR43493:SF1">
    <property type="entry name" value="DNA TOPOISOMERASE 4 SUBUNIT A"/>
    <property type="match status" value="1"/>
</dbReference>
<dbReference type="InterPro" id="IPR013758">
    <property type="entry name" value="Topo_IIA_A/C_ab"/>
</dbReference>
<comment type="catalytic activity">
    <reaction evidence="1 7 8">
        <text>ATP-dependent breakage, passage and rejoining of double-stranded DNA.</text>
        <dbReference type="EC" id="5.6.2.2"/>
    </reaction>
</comment>
<keyword evidence="6 7" id="KW-0413">Isomerase</keyword>
<gene>
    <name evidence="7 10" type="primary">parC</name>
    <name evidence="10" type="ORF">PsB1_0031</name>
</gene>
<dbReference type="EC" id="5.6.2.2" evidence="7"/>
<evidence type="ECO:0000256" key="6">
    <source>
        <dbReference type="ARBA" id="ARBA00023235"/>
    </source>
</evidence>
<dbReference type="PROSITE" id="PS52040">
    <property type="entry name" value="TOPO_IIA"/>
    <property type="match status" value="1"/>
</dbReference>
<feature type="site" description="Interaction with DNA" evidence="7">
    <location>
        <position position="89"/>
    </location>
</feature>
<sequence>MGDMLELDGSGGDSGNIINEPFDRALESRYLVYALSTITSRALPDVRDGLKPVQRRIIHAMGELGLDPASNFKKCAKIVGDVMGKYHPHGDSAIYDALVRLAQDFSVRYPLVDGQGNFGNIDGDSAAAYRYTEARLTAIGALLNEGVEEDAVVFRETYSQEDEEPAVLPAGYPNLLANGSMGIAVGMATSIPPHNAAELIDACLLLIEKPEADLDEIVALVPGPDFPTGGICVETREAIREAYATGKGGFRTRARWHVEDTGRGTWRVIVTQTPYQVQKSKIVEHLAELIDNKRAPLLGDVRDESAEDIRLVLEPRSRTVEPEHLMESLFKLTDLESRFSMNLNVLDARGAPRVMTLVECLKAFLEHKREVIVARANWRLRKIDARLEILEGLLVAYLNLDKVIHIIRNEEDPKAVLITTYSISDIQANAILDTRLRNLRKLEEMEIRQENKQLKAERVGLVARIESERLQWEQAGKELQQIRAIFSKDTPLGARRTTFADAPASLSLSAEAFVTREPITVILSQKGWIRALKGKVDDLSTVKYKDGDSYCLSVQAETTDRIVLFATDGRAFALAGDKLPSGRGLGEPVRLSIDLGEEHDIVAMFVPQPEGERLVAASSGYGFVVSDEECAAMRRSGKQVLNLDGRAKTAVVLPIEGDMLAVVGENRKLLVFNSDELPRMGRGKGVKLQSYKDGGLLDALTFHSADGLAWFDTSGRRHDVPDWRDYVAKRAAAGRMVPRGFSKTGKFNG</sequence>
<comment type="subcellular location">
    <subcellularLocation>
        <location evidence="7">Cell membrane</location>
        <topology evidence="7">Peripheral membrane protein</topology>
    </subcellularLocation>
</comment>
<evidence type="ECO:0000256" key="2">
    <source>
        <dbReference type="ARBA" id="ARBA00022475"/>
    </source>
</evidence>
<dbReference type="EMBL" id="BPFZ01000001">
    <property type="protein sequence ID" value="GIU65877.1"/>
    <property type="molecule type" value="Genomic_DNA"/>
</dbReference>
<feature type="site" description="Transition state stabilizer" evidence="7">
    <location>
        <position position="130"/>
    </location>
</feature>
<dbReference type="Gene3D" id="1.10.268.10">
    <property type="entry name" value="Topoisomerase, domain 3"/>
    <property type="match status" value="1"/>
</dbReference>
<protein>
    <recommendedName>
        <fullName evidence="7">DNA topoisomerase 4 subunit A</fullName>
        <ecNumber evidence="7">5.6.2.2</ecNumber>
    </recommendedName>
    <alternativeName>
        <fullName evidence="7">Topoisomerase IV subunit A</fullName>
    </alternativeName>
</protein>
<dbReference type="InterPro" id="IPR050220">
    <property type="entry name" value="Type_II_DNA_Topoisomerases"/>
</dbReference>
<feature type="site" description="Interaction with DNA" evidence="7">
    <location>
        <position position="87"/>
    </location>
</feature>
<comment type="subunit">
    <text evidence="7">Heterotetramer composed of ParC and ParE.</text>
</comment>
<dbReference type="NCBIfam" id="TIGR01062">
    <property type="entry name" value="parC_Gneg"/>
    <property type="match status" value="1"/>
</dbReference>
<evidence type="ECO:0000256" key="4">
    <source>
        <dbReference type="ARBA" id="ARBA00023125"/>
    </source>
</evidence>
<feature type="site" description="Interaction with DNA" evidence="7">
    <location>
        <position position="51"/>
    </location>
</feature>
<keyword evidence="5 7" id="KW-0472">Membrane</keyword>
<dbReference type="Gene3D" id="3.90.199.10">
    <property type="entry name" value="Topoisomerase II, domain 5"/>
    <property type="match status" value="1"/>
</dbReference>
<dbReference type="InterPro" id="IPR002205">
    <property type="entry name" value="Topo_IIA_dom_A"/>
</dbReference>
<dbReference type="SUPFAM" id="SSF56719">
    <property type="entry name" value="Type II DNA topoisomerase"/>
    <property type="match status" value="1"/>
</dbReference>
<dbReference type="Proteomes" id="UP001161064">
    <property type="component" value="Unassembled WGS sequence"/>
</dbReference>
<evidence type="ECO:0000256" key="7">
    <source>
        <dbReference type="HAMAP-Rule" id="MF_00936"/>
    </source>
</evidence>
<reference evidence="10" key="1">
    <citation type="submission" date="2021-05" db="EMBL/GenBank/DDBJ databases">
        <authorList>
            <person name="Tanabe Y."/>
        </authorList>
    </citation>
    <scope>NUCLEOTIDE SEQUENCE</scope>
    <source>
        <strain evidence="10">BOTRYCO-1</strain>
    </source>
</reference>
<dbReference type="InterPro" id="IPR013757">
    <property type="entry name" value="Topo_IIA_A_a_sf"/>
</dbReference>
<feature type="active site" description="O-(5'-phospho-DNA)-tyrosine intermediate" evidence="7 8">
    <location>
        <position position="131"/>
    </location>
</feature>
<proteinExistence type="inferred from homology"/>
<dbReference type="InterPro" id="IPR005742">
    <property type="entry name" value="TopoIV_A_Gneg"/>
</dbReference>
<keyword evidence="2 7" id="KW-1003">Cell membrane</keyword>
<dbReference type="NCBIfam" id="NF004044">
    <property type="entry name" value="PRK05561.1"/>
    <property type="match status" value="1"/>
</dbReference>
<dbReference type="InterPro" id="IPR006691">
    <property type="entry name" value="GyrA/parC_rep"/>
</dbReference>
<keyword evidence="3 7" id="KW-0799">Topoisomerase</keyword>
<dbReference type="Pfam" id="PF00521">
    <property type="entry name" value="DNA_topoisoIV"/>
    <property type="match status" value="1"/>
</dbReference>
<organism evidence="10 11">
    <name type="scientific">Candidatus Phycosocius spiralis</name>
    <dbReference type="NCBI Taxonomy" id="2815099"/>
    <lineage>
        <taxon>Bacteria</taxon>
        <taxon>Pseudomonadati</taxon>
        <taxon>Pseudomonadota</taxon>
        <taxon>Alphaproteobacteria</taxon>
        <taxon>Caulobacterales</taxon>
        <taxon>Caulobacterales incertae sedis</taxon>
        <taxon>Candidatus Phycosocius</taxon>
    </lineage>
</organism>
<dbReference type="CDD" id="cd00187">
    <property type="entry name" value="TOP4c"/>
    <property type="match status" value="1"/>
</dbReference>
<reference evidence="10" key="2">
    <citation type="journal article" date="2023" name="ISME Commun">
        <title>Characterization of a bloom-associated alphaproteobacterial lineage, 'Candidatus Phycosocius': insights into freshwater algal-bacterial interactions.</title>
        <authorList>
            <person name="Tanabe Y."/>
            <person name="Yamaguchi H."/>
            <person name="Yoshida M."/>
            <person name="Kai A."/>
            <person name="Okazaki Y."/>
        </authorList>
    </citation>
    <scope>NUCLEOTIDE SEQUENCE</scope>
    <source>
        <strain evidence="10">BOTRYCO-1</strain>
    </source>
</reference>
<evidence type="ECO:0000256" key="5">
    <source>
        <dbReference type="ARBA" id="ARBA00023136"/>
    </source>
</evidence>
<name>A0ABQ4PS95_9PROT</name>
<dbReference type="InterPro" id="IPR035516">
    <property type="entry name" value="Gyrase/topoIV_suA_C"/>
</dbReference>
<comment type="similarity">
    <text evidence="7">Belongs to the type II topoisomerase GyrA/ParC subunit family. ParC type 1 subfamily.</text>
</comment>
<comment type="caution">
    <text evidence="10">The sequence shown here is derived from an EMBL/GenBank/DDBJ whole genome shotgun (WGS) entry which is preliminary data.</text>
</comment>
<evidence type="ECO:0000259" key="9">
    <source>
        <dbReference type="PROSITE" id="PS52040"/>
    </source>
</evidence>
<evidence type="ECO:0000256" key="1">
    <source>
        <dbReference type="ARBA" id="ARBA00000185"/>
    </source>
</evidence>
<dbReference type="RefSeq" id="WP_284358344.1">
    <property type="nucleotide sequence ID" value="NZ_BPFZ01000001.1"/>
</dbReference>
<dbReference type="SMART" id="SM00434">
    <property type="entry name" value="TOP4c"/>
    <property type="match status" value="1"/>
</dbReference>
<dbReference type="Pfam" id="PF03989">
    <property type="entry name" value="DNA_gyraseA_C"/>
    <property type="match status" value="1"/>
</dbReference>
<comment type="function">
    <text evidence="7">Topoisomerase IV is essential for chromosome segregation. It relaxes supercoiled DNA. Performs the decatenation events required during the replication of a circular DNA molecule.</text>
</comment>
<dbReference type="Gene3D" id="3.30.1360.40">
    <property type="match status" value="1"/>
</dbReference>
<keyword evidence="11" id="KW-1185">Reference proteome</keyword>
<evidence type="ECO:0000313" key="10">
    <source>
        <dbReference type="EMBL" id="GIU65877.1"/>
    </source>
</evidence>
<dbReference type="Gene3D" id="2.120.10.90">
    <property type="entry name" value="DNA gyrase/topoisomerase IV, subunit A, C-terminal"/>
    <property type="match status" value="1"/>
</dbReference>
<evidence type="ECO:0000256" key="8">
    <source>
        <dbReference type="PROSITE-ProRule" id="PRU01384"/>
    </source>
</evidence>
<feature type="domain" description="Topo IIA-type catalytic" evidence="9">
    <location>
        <begin position="43"/>
        <end position="508"/>
    </location>
</feature>
<dbReference type="PANTHER" id="PTHR43493">
    <property type="entry name" value="DNA GYRASE/TOPOISOMERASE SUBUNIT A"/>
    <property type="match status" value="1"/>
</dbReference>
<keyword evidence="4 7" id="KW-0238">DNA-binding</keyword>
<dbReference type="InterPro" id="IPR013760">
    <property type="entry name" value="Topo_IIA-like_dom_sf"/>
</dbReference>
<accession>A0ABQ4PS95</accession>